<dbReference type="Gene3D" id="3.30.560.10">
    <property type="entry name" value="Glucose Oxidase, domain 3"/>
    <property type="match status" value="1"/>
</dbReference>
<dbReference type="PANTHER" id="PTHR11552">
    <property type="entry name" value="GLUCOSE-METHANOL-CHOLINE GMC OXIDOREDUCTASE"/>
    <property type="match status" value="1"/>
</dbReference>
<dbReference type="GeneID" id="19395788"/>
<dbReference type="Pfam" id="PF05199">
    <property type="entry name" value="GMC_oxred_C"/>
    <property type="match status" value="1"/>
</dbReference>
<dbReference type="InterPro" id="IPR007867">
    <property type="entry name" value="GMC_OxRtase_C"/>
</dbReference>
<evidence type="ECO:0000313" key="6">
    <source>
        <dbReference type="Proteomes" id="UP000016935"/>
    </source>
</evidence>
<sequence>MLVLKALALLSLSNSLTNARIIDGARHSPYSTYNSNTTTTLPDYEYVIVGSGAGGSPLAARLALAGYKVLLIEAGGDETNTYEYRVPALHAVAAEYVPMRWDYWVSHFDDEADQVRDTKLTWELPDGSRYTGVNPPPGAKILGILYPRVGSLGGCTAHNALIMTYPFRTDWEYLREITGDDSWAPDNMRKYFKRLERNRYLPSSISGHGFNGWLETSLTDLSLIAGDLKVVSLVLSAASAMGKTMLSSLLGTVVGLGQVLMRDINNDSPNRDSAQGMWQVPLSMNIPSYTRAGPVDFLRQVMNAKNGDGSRKYHLDIQLNTLVTSVRFNQTADGKPKATGVNFVTGQSLYGADPRRQNGTATGKGKPGAVTATREVILSAGTFNSPQLLKLSGIGPKEELEKFGIPVIVDLPGVGTNLQDRYEVPVIGEAPTPIALLNGCTFLDGFDACLQKWINLPLGIGKAVYATNGVALAITKQAKNSIHGNADLLIAGWPAAFNGYYLDFFKNATKGSNHWTWLTLKAESRNNAGTVTLRSADPQDMPIINTRNFAVGGDEDLSAVVEGLKYGRRAFEDLIPLDGKFKEIWPGPQVQTDDEWKEFAKYQAWGHHASCTCAIGADDDPKAVLDTNFKVRGVEGLRVVDASSWAKIPATFIALPTYMLSEKASDVIIADAKASSKGSPMHP</sequence>
<dbReference type="STRING" id="671987.R0ICL8"/>
<evidence type="ECO:0000256" key="2">
    <source>
        <dbReference type="PIRSR" id="PIRSR000137-2"/>
    </source>
</evidence>
<evidence type="ECO:0000259" key="4">
    <source>
        <dbReference type="PROSITE" id="PS00624"/>
    </source>
</evidence>
<dbReference type="PIRSF" id="PIRSF000137">
    <property type="entry name" value="Alcohol_oxidase"/>
    <property type="match status" value="1"/>
</dbReference>
<proteinExistence type="inferred from homology"/>
<name>R0ICL8_EXST2</name>
<keyword evidence="2" id="KW-0274">FAD</keyword>
<protein>
    <recommendedName>
        <fullName evidence="4">Glucose-methanol-choline oxidoreductase N-terminal domain-containing protein</fullName>
    </recommendedName>
</protein>
<accession>R0ICL8</accession>
<dbReference type="eggNOG" id="KOG1238">
    <property type="taxonomic scope" value="Eukaryota"/>
</dbReference>
<dbReference type="Pfam" id="PF00732">
    <property type="entry name" value="GMC_oxred_N"/>
    <property type="match status" value="1"/>
</dbReference>
<dbReference type="SUPFAM" id="SSF54373">
    <property type="entry name" value="FAD-linked reductases, C-terminal domain"/>
    <property type="match status" value="1"/>
</dbReference>
<reference evidence="5 6" key="1">
    <citation type="journal article" date="2012" name="PLoS Pathog.">
        <title>Diverse lifestyles and strategies of plant pathogenesis encoded in the genomes of eighteen Dothideomycetes fungi.</title>
        <authorList>
            <person name="Ohm R.A."/>
            <person name="Feau N."/>
            <person name="Henrissat B."/>
            <person name="Schoch C.L."/>
            <person name="Horwitz B.A."/>
            <person name="Barry K.W."/>
            <person name="Condon B.J."/>
            <person name="Copeland A.C."/>
            <person name="Dhillon B."/>
            <person name="Glaser F."/>
            <person name="Hesse C.N."/>
            <person name="Kosti I."/>
            <person name="LaButti K."/>
            <person name="Lindquist E.A."/>
            <person name="Lucas S."/>
            <person name="Salamov A.A."/>
            <person name="Bradshaw R.E."/>
            <person name="Ciuffetti L."/>
            <person name="Hamelin R.C."/>
            <person name="Kema G.H.J."/>
            <person name="Lawrence C."/>
            <person name="Scott J.A."/>
            <person name="Spatafora J.W."/>
            <person name="Turgeon B.G."/>
            <person name="de Wit P.J.G.M."/>
            <person name="Zhong S."/>
            <person name="Goodwin S.B."/>
            <person name="Grigoriev I.V."/>
        </authorList>
    </citation>
    <scope>NUCLEOTIDE SEQUENCE [LARGE SCALE GENOMIC DNA]</scope>
    <source>
        <strain evidence="6">28A</strain>
    </source>
</reference>
<keyword evidence="6" id="KW-1185">Reference proteome</keyword>
<dbReference type="InterPro" id="IPR012132">
    <property type="entry name" value="GMC_OxRdtase"/>
</dbReference>
<dbReference type="RefSeq" id="XP_008028923.1">
    <property type="nucleotide sequence ID" value="XM_008030732.1"/>
</dbReference>
<feature type="domain" description="Glucose-methanol-choline oxidoreductase N-terminal" evidence="4">
    <location>
        <begin position="381"/>
        <end position="395"/>
    </location>
</feature>
<gene>
    <name evidence="5" type="ORF">SETTUDRAFT_119644</name>
</gene>
<feature type="chain" id="PRO_5004352871" description="Glucose-methanol-choline oxidoreductase N-terminal domain-containing protein" evidence="3">
    <location>
        <begin position="20"/>
        <end position="683"/>
    </location>
</feature>
<feature type="binding site" evidence="2">
    <location>
        <position position="323"/>
    </location>
    <ligand>
        <name>FAD</name>
        <dbReference type="ChEBI" id="CHEBI:57692"/>
    </ligand>
</feature>
<dbReference type="SUPFAM" id="SSF51905">
    <property type="entry name" value="FAD/NAD(P)-binding domain"/>
    <property type="match status" value="1"/>
</dbReference>
<keyword evidence="3" id="KW-0732">Signal</keyword>
<dbReference type="PANTHER" id="PTHR11552:SF213">
    <property type="entry name" value="DEHYDROGENASE, PUTATIVE-RELATED"/>
    <property type="match status" value="1"/>
</dbReference>
<dbReference type="Pfam" id="PF13450">
    <property type="entry name" value="NAD_binding_8"/>
    <property type="match status" value="1"/>
</dbReference>
<evidence type="ECO:0000256" key="3">
    <source>
        <dbReference type="SAM" id="SignalP"/>
    </source>
</evidence>
<dbReference type="InterPro" id="IPR036188">
    <property type="entry name" value="FAD/NAD-bd_sf"/>
</dbReference>
<dbReference type="InterPro" id="IPR000172">
    <property type="entry name" value="GMC_OxRdtase_N"/>
</dbReference>
<evidence type="ECO:0000256" key="1">
    <source>
        <dbReference type="ARBA" id="ARBA00010790"/>
    </source>
</evidence>
<comment type="similarity">
    <text evidence="1">Belongs to the GMC oxidoreductase family.</text>
</comment>
<dbReference type="AlphaFoldDB" id="R0ICL8"/>
<reference evidence="5 6" key="2">
    <citation type="journal article" date="2013" name="PLoS Genet.">
        <title>Comparative genome structure, secondary metabolite, and effector coding capacity across Cochliobolus pathogens.</title>
        <authorList>
            <person name="Condon B.J."/>
            <person name="Leng Y."/>
            <person name="Wu D."/>
            <person name="Bushley K.E."/>
            <person name="Ohm R.A."/>
            <person name="Otillar R."/>
            <person name="Martin J."/>
            <person name="Schackwitz W."/>
            <person name="Grimwood J."/>
            <person name="MohdZainudin N."/>
            <person name="Xue C."/>
            <person name="Wang R."/>
            <person name="Manning V.A."/>
            <person name="Dhillon B."/>
            <person name="Tu Z.J."/>
            <person name="Steffenson B.J."/>
            <person name="Salamov A."/>
            <person name="Sun H."/>
            <person name="Lowry S."/>
            <person name="LaButti K."/>
            <person name="Han J."/>
            <person name="Copeland A."/>
            <person name="Lindquist E."/>
            <person name="Barry K."/>
            <person name="Schmutz J."/>
            <person name="Baker S.E."/>
            <person name="Ciuffetti L.M."/>
            <person name="Grigoriev I.V."/>
            <person name="Zhong S."/>
            <person name="Turgeon B.G."/>
        </authorList>
    </citation>
    <scope>NUCLEOTIDE SEQUENCE [LARGE SCALE GENOMIC DNA]</scope>
    <source>
        <strain evidence="6">28A</strain>
    </source>
</reference>
<comment type="cofactor">
    <cofactor evidence="2">
        <name>FAD</name>
        <dbReference type="ChEBI" id="CHEBI:57692"/>
    </cofactor>
</comment>
<dbReference type="Proteomes" id="UP000016935">
    <property type="component" value="Unassembled WGS sequence"/>
</dbReference>
<feature type="signal peptide" evidence="3">
    <location>
        <begin position="1"/>
        <end position="19"/>
    </location>
</feature>
<dbReference type="OrthoDB" id="269227at2759"/>
<evidence type="ECO:0000313" key="5">
    <source>
        <dbReference type="EMBL" id="EOA83100.1"/>
    </source>
</evidence>
<dbReference type="PROSITE" id="PS00624">
    <property type="entry name" value="GMC_OXRED_2"/>
    <property type="match status" value="1"/>
</dbReference>
<organism evidence="5 6">
    <name type="scientific">Exserohilum turcicum (strain 28A)</name>
    <name type="common">Northern leaf blight fungus</name>
    <name type="synonym">Setosphaeria turcica</name>
    <dbReference type="NCBI Taxonomy" id="671987"/>
    <lineage>
        <taxon>Eukaryota</taxon>
        <taxon>Fungi</taxon>
        <taxon>Dikarya</taxon>
        <taxon>Ascomycota</taxon>
        <taxon>Pezizomycotina</taxon>
        <taxon>Dothideomycetes</taxon>
        <taxon>Pleosporomycetidae</taxon>
        <taxon>Pleosporales</taxon>
        <taxon>Pleosporineae</taxon>
        <taxon>Pleosporaceae</taxon>
        <taxon>Exserohilum</taxon>
    </lineage>
</organism>
<dbReference type="HOGENOM" id="CLU_002865_4_1_1"/>
<dbReference type="Gene3D" id="3.50.50.60">
    <property type="entry name" value="FAD/NAD(P)-binding domain"/>
    <property type="match status" value="1"/>
</dbReference>
<dbReference type="GO" id="GO:0016614">
    <property type="term" value="F:oxidoreductase activity, acting on CH-OH group of donors"/>
    <property type="evidence" value="ECO:0007669"/>
    <property type="project" value="InterPro"/>
</dbReference>
<dbReference type="EMBL" id="KB908833">
    <property type="protein sequence ID" value="EOA83100.1"/>
    <property type="molecule type" value="Genomic_DNA"/>
</dbReference>
<keyword evidence="2" id="KW-0285">Flavoprotein</keyword>
<dbReference type="GO" id="GO:0050660">
    <property type="term" value="F:flavin adenine dinucleotide binding"/>
    <property type="evidence" value="ECO:0007669"/>
    <property type="project" value="InterPro"/>
</dbReference>